<dbReference type="InterPro" id="IPR036162">
    <property type="entry name" value="Resolvase-like_N_sf"/>
</dbReference>
<evidence type="ECO:0000259" key="1">
    <source>
        <dbReference type="PROSITE" id="PS51736"/>
    </source>
</evidence>
<proteinExistence type="predicted"/>
<dbReference type="PROSITE" id="PS51736">
    <property type="entry name" value="RECOMBINASES_3"/>
    <property type="match status" value="1"/>
</dbReference>
<dbReference type="InterPro" id="IPR006119">
    <property type="entry name" value="Resolv_N"/>
</dbReference>
<comment type="caution">
    <text evidence="2">The sequence shown here is derived from an EMBL/GenBank/DDBJ whole genome shotgun (WGS) entry which is preliminary data.</text>
</comment>
<accession>A0A398CJZ4</accession>
<dbReference type="SUPFAM" id="SSF53041">
    <property type="entry name" value="Resolvase-like"/>
    <property type="match status" value="1"/>
</dbReference>
<dbReference type="InterPro" id="IPR050639">
    <property type="entry name" value="SSR_resolvase"/>
</dbReference>
<dbReference type="GO" id="GO:0003677">
    <property type="term" value="F:DNA binding"/>
    <property type="evidence" value="ECO:0007669"/>
    <property type="project" value="InterPro"/>
</dbReference>
<sequence>MNNPKRVALYIRSNQSNKNIADQVNPLAQACVDQGKCLVQIYMDRGISGLCLNPPSLLRMLEDAENGLFEEVMVHNLSRLSRRSIDVLTITKKLRAASVDLTVPDSRLDLNSASGRFAFQMMEATVELELYLQEGSE</sequence>
<keyword evidence="3" id="KW-1185">Reference proteome</keyword>
<gene>
    <name evidence="2" type="ORF">D3H35_24455</name>
</gene>
<dbReference type="Gene3D" id="3.40.50.1390">
    <property type="entry name" value="Resolvase, N-terminal catalytic domain"/>
    <property type="match status" value="1"/>
</dbReference>
<dbReference type="RefSeq" id="WP_119151762.1">
    <property type="nucleotide sequence ID" value="NZ_JBHSOV010000040.1"/>
</dbReference>
<organism evidence="2 3">
    <name type="scientific">Cohnella faecalis</name>
    <dbReference type="NCBI Taxonomy" id="2315694"/>
    <lineage>
        <taxon>Bacteria</taxon>
        <taxon>Bacillati</taxon>
        <taxon>Bacillota</taxon>
        <taxon>Bacilli</taxon>
        <taxon>Bacillales</taxon>
        <taxon>Paenibacillaceae</taxon>
        <taxon>Cohnella</taxon>
    </lineage>
</organism>
<evidence type="ECO:0000313" key="3">
    <source>
        <dbReference type="Proteomes" id="UP000266340"/>
    </source>
</evidence>
<dbReference type="AlphaFoldDB" id="A0A398CJZ4"/>
<dbReference type="Pfam" id="PF00239">
    <property type="entry name" value="Resolvase"/>
    <property type="match status" value="1"/>
</dbReference>
<dbReference type="PANTHER" id="PTHR30461">
    <property type="entry name" value="DNA-INVERTASE FROM LAMBDOID PROPHAGE"/>
    <property type="match status" value="1"/>
</dbReference>
<dbReference type="PANTHER" id="PTHR30461:SF23">
    <property type="entry name" value="DNA RECOMBINASE-RELATED"/>
    <property type="match status" value="1"/>
</dbReference>
<dbReference type="Proteomes" id="UP000266340">
    <property type="component" value="Unassembled WGS sequence"/>
</dbReference>
<dbReference type="SMART" id="SM00857">
    <property type="entry name" value="Resolvase"/>
    <property type="match status" value="1"/>
</dbReference>
<protein>
    <submittedName>
        <fullName evidence="2">Recombinase family protein</fullName>
    </submittedName>
</protein>
<name>A0A398CJZ4_9BACL</name>
<dbReference type="CDD" id="cd00338">
    <property type="entry name" value="Ser_Recombinase"/>
    <property type="match status" value="1"/>
</dbReference>
<dbReference type="EMBL" id="QXJM01000040">
    <property type="protein sequence ID" value="RIE01509.1"/>
    <property type="molecule type" value="Genomic_DNA"/>
</dbReference>
<reference evidence="2 3" key="1">
    <citation type="submission" date="2018-09" db="EMBL/GenBank/DDBJ databases">
        <title>Cohnella cavernae sp. nov., isolated from a karst cave.</title>
        <authorList>
            <person name="Zhu H."/>
        </authorList>
    </citation>
    <scope>NUCLEOTIDE SEQUENCE [LARGE SCALE GENOMIC DNA]</scope>
    <source>
        <strain evidence="2 3">K2E09-144</strain>
    </source>
</reference>
<dbReference type="OrthoDB" id="9811097at2"/>
<dbReference type="GO" id="GO:0000150">
    <property type="term" value="F:DNA strand exchange activity"/>
    <property type="evidence" value="ECO:0007669"/>
    <property type="project" value="InterPro"/>
</dbReference>
<evidence type="ECO:0000313" key="2">
    <source>
        <dbReference type="EMBL" id="RIE01509.1"/>
    </source>
</evidence>
<feature type="domain" description="Resolvase/invertase-type recombinase catalytic" evidence="1">
    <location>
        <begin position="6"/>
        <end position="137"/>
    </location>
</feature>